<accession>A0A074WUR6</accession>
<gene>
    <name evidence="1" type="ORF">M436DRAFT_38802</name>
</gene>
<dbReference type="EMBL" id="KL584703">
    <property type="protein sequence ID" value="KEQ76960.1"/>
    <property type="molecule type" value="Genomic_DNA"/>
</dbReference>
<evidence type="ECO:0000313" key="2">
    <source>
        <dbReference type="Proteomes" id="UP000027730"/>
    </source>
</evidence>
<dbReference type="RefSeq" id="XP_013430876.1">
    <property type="nucleotide sequence ID" value="XM_013575422.1"/>
</dbReference>
<dbReference type="Proteomes" id="UP000027730">
    <property type="component" value="Unassembled WGS sequence"/>
</dbReference>
<sequence>MKDKRNQRQEPLFPSDISSSPHVFSLSTLCPALSDRTRPLSQTYRQTSEASCIDLVLNTLVDISIFNQVLPKANKTTLCVREQQQNHYRNCRESTSTMAHPQDIDIPMPDYDHAYALFQAELTGGDTDPDDEMTDAPVDPAIPLYNRNPPHSFEIPPAHMIDLTNELTRPGGPLPISGPFFNVDIGKTMTLMLEAYQQKNQRFYRLKYAINYLSQGFNARCKFPGCTSRCRIVDHELKVLTWKRLQPGGEDHLRFVITDKEHPAFLCVSCSHENWTPSFEWVRRAVGFMPDPVVETQTYERWATPEFFFSRQRDVNNFPGMVQGPVLSRRDRRAQRRGSV</sequence>
<reference evidence="1 2" key="1">
    <citation type="journal article" date="2014" name="BMC Genomics">
        <title>Genome sequencing of four Aureobasidium pullulans varieties: biotechnological potential, stress tolerance, and description of new species.</title>
        <authorList>
            <person name="Gostin Ar C."/>
            <person name="Ohm R.A."/>
            <person name="Kogej T."/>
            <person name="Sonjak S."/>
            <person name="Turk M."/>
            <person name="Zajc J."/>
            <person name="Zalar P."/>
            <person name="Grube M."/>
            <person name="Sun H."/>
            <person name="Han J."/>
            <person name="Sharma A."/>
            <person name="Chiniquy J."/>
            <person name="Ngan C.Y."/>
            <person name="Lipzen A."/>
            <person name="Barry K."/>
            <person name="Grigoriev I.V."/>
            <person name="Gunde-Cimerman N."/>
        </authorList>
    </citation>
    <scope>NUCLEOTIDE SEQUENCE [LARGE SCALE GENOMIC DNA]</scope>
    <source>
        <strain evidence="1 2">CBS 147.97</strain>
    </source>
</reference>
<protein>
    <submittedName>
        <fullName evidence="1">Uncharacterized protein</fullName>
    </submittedName>
</protein>
<name>A0A074WUR6_9PEZI</name>
<dbReference type="GeneID" id="25409080"/>
<organism evidence="1 2">
    <name type="scientific">Aureobasidium namibiae CBS 147.97</name>
    <dbReference type="NCBI Taxonomy" id="1043004"/>
    <lineage>
        <taxon>Eukaryota</taxon>
        <taxon>Fungi</taxon>
        <taxon>Dikarya</taxon>
        <taxon>Ascomycota</taxon>
        <taxon>Pezizomycotina</taxon>
        <taxon>Dothideomycetes</taxon>
        <taxon>Dothideomycetidae</taxon>
        <taxon>Dothideales</taxon>
        <taxon>Saccotheciaceae</taxon>
        <taxon>Aureobasidium</taxon>
    </lineage>
</organism>
<dbReference type="AlphaFoldDB" id="A0A074WUR6"/>
<proteinExistence type="predicted"/>
<evidence type="ECO:0000313" key="1">
    <source>
        <dbReference type="EMBL" id="KEQ76960.1"/>
    </source>
</evidence>
<dbReference type="HOGENOM" id="CLU_070355_0_0_1"/>
<keyword evidence="2" id="KW-1185">Reference proteome</keyword>
<dbReference type="OrthoDB" id="3896485at2759"/>